<dbReference type="InterPro" id="IPR023614">
    <property type="entry name" value="Porin_dom_sf"/>
</dbReference>
<dbReference type="Pfam" id="PF13609">
    <property type="entry name" value="Porin_4"/>
    <property type="match status" value="1"/>
</dbReference>
<dbReference type="InterPro" id="IPR033900">
    <property type="entry name" value="Gram_neg_porin_domain"/>
</dbReference>
<feature type="domain" description="Porin" evidence="2">
    <location>
        <begin position="7"/>
        <end position="363"/>
    </location>
</feature>
<gene>
    <name evidence="3" type="ORF">J2851_005878</name>
</gene>
<proteinExistence type="predicted"/>
<evidence type="ECO:0000256" key="1">
    <source>
        <dbReference type="SAM" id="SignalP"/>
    </source>
</evidence>
<feature type="chain" id="PRO_5045953465" evidence="1">
    <location>
        <begin position="23"/>
        <end position="390"/>
    </location>
</feature>
<organism evidence="3 4">
    <name type="scientific">Azospirillum rugosum</name>
    <dbReference type="NCBI Taxonomy" id="416170"/>
    <lineage>
        <taxon>Bacteria</taxon>
        <taxon>Pseudomonadati</taxon>
        <taxon>Pseudomonadota</taxon>
        <taxon>Alphaproteobacteria</taxon>
        <taxon>Rhodospirillales</taxon>
        <taxon>Azospirillaceae</taxon>
        <taxon>Azospirillum</taxon>
    </lineage>
</organism>
<dbReference type="RefSeq" id="WP_209770788.1">
    <property type="nucleotide sequence ID" value="NZ_JAGINP010000027.1"/>
</dbReference>
<dbReference type="Proteomes" id="UP000781958">
    <property type="component" value="Unassembled WGS sequence"/>
</dbReference>
<reference evidence="3 4" key="1">
    <citation type="submission" date="2021-03" db="EMBL/GenBank/DDBJ databases">
        <title>Genomic Encyclopedia of Type Strains, Phase III (KMG-III): the genomes of soil and plant-associated and newly described type strains.</title>
        <authorList>
            <person name="Whitman W."/>
        </authorList>
    </citation>
    <scope>NUCLEOTIDE SEQUENCE [LARGE SCALE GENOMIC DNA]</scope>
    <source>
        <strain evidence="3 4">IMMIB AFH-6</strain>
    </source>
</reference>
<evidence type="ECO:0000313" key="4">
    <source>
        <dbReference type="Proteomes" id="UP000781958"/>
    </source>
</evidence>
<dbReference type="Gene3D" id="2.40.160.10">
    <property type="entry name" value="Porin"/>
    <property type="match status" value="1"/>
</dbReference>
<dbReference type="EMBL" id="JAGINP010000027">
    <property type="protein sequence ID" value="MBP2296063.1"/>
    <property type="molecule type" value="Genomic_DNA"/>
</dbReference>
<dbReference type="SUPFAM" id="SSF56935">
    <property type="entry name" value="Porins"/>
    <property type="match status" value="1"/>
</dbReference>
<protein>
    <submittedName>
        <fullName evidence="3">Porin</fullName>
    </submittedName>
</protein>
<comment type="caution">
    <text evidence="3">The sequence shown here is derived from an EMBL/GenBank/DDBJ whole genome shotgun (WGS) entry which is preliminary data.</text>
</comment>
<feature type="signal peptide" evidence="1">
    <location>
        <begin position="1"/>
        <end position="22"/>
    </location>
</feature>
<keyword evidence="1" id="KW-0732">Signal</keyword>
<name>A0ABS4SVH5_9PROT</name>
<evidence type="ECO:0000313" key="3">
    <source>
        <dbReference type="EMBL" id="MBP2296063.1"/>
    </source>
</evidence>
<keyword evidence="4" id="KW-1185">Reference proteome</keyword>
<evidence type="ECO:0000259" key="2">
    <source>
        <dbReference type="Pfam" id="PF13609"/>
    </source>
</evidence>
<accession>A0ABS4SVH5</accession>
<sequence>MRPTAPATAALACLALSAPAAAQSAAQSAFDVTIGGDAYVQGAYVNQKQDSGLRSTEFANRFRLVVTPSATADNGLTYGARVRIVAGNGNPAVSSTSLENDRAFLFVNGGFGTVQAGMINGLSDEYGMIGPNVEGVAGSPDSNGILFLNGSSTLGALPLPATSLRTLVAYDTGTKFIYITPSFAGLSAAVSYTPRLGDANNTVNRLKRDPLGNAPSFHDIVEFGAAYLRNVDDLTIEASAFYQTGQANGQTDGVLSQEFEDLRSVHVGANVGYGPVKVGASYAYSGDSGYAKGLAQSRAQQNLIVGAQYSYGPLLFAANYLRALGNDSATMTTPAKADIWQGGITWTVAPGLTTGLEYDYVRSTLSGGAVGGGDLTDRAHILMLDTRIAF</sequence>